<evidence type="ECO:0000313" key="1">
    <source>
        <dbReference type="EMBL" id="KNE87563.1"/>
    </source>
</evidence>
<protein>
    <submittedName>
        <fullName evidence="1">Uncharacterized protein</fullName>
    </submittedName>
</protein>
<dbReference type="AlphaFoldDB" id="A0A0L0UKK5"/>
<gene>
    <name evidence="1" type="ORF">PSTG_19051</name>
</gene>
<feature type="non-terminal residue" evidence="1">
    <location>
        <position position="1"/>
    </location>
</feature>
<accession>A0A0L0UKK5</accession>
<comment type="caution">
    <text evidence="1">The sequence shown here is derived from an EMBL/GenBank/DDBJ whole genome shotgun (WGS) entry which is preliminary data.</text>
</comment>
<proteinExistence type="predicted"/>
<evidence type="ECO:0000313" key="2">
    <source>
        <dbReference type="Proteomes" id="UP000054564"/>
    </source>
</evidence>
<organism evidence="1 2">
    <name type="scientific">Puccinia striiformis f. sp. tritici PST-78</name>
    <dbReference type="NCBI Taxonomy" id="1165861"/>
    <lineage>
        <taxon>Eukaryota</taxon>
        <taxon>Fungi</taxon>
        <taxon>Dikarya</taxon>
        <taxon>Basidiomycota</taxon>
        <taxon>Pucciniomycotina</taxon>
        <taxon>Pucciniomycetes</taxon>
        <taxon>Pucciniales</taxon>
        <taxon>Pucciniaceae</taxon>
        <taxon>Puccinia</taxon>
    </lineage>
</organism>
<dbReference type="EMBL" id="AJIL01004878">
    <property type="protein sequence ID" value="KNE87563.1"/>
    <property type="molecule type" value="Genomic_DNA"/>
</dbReference>
<name>A0A0L0UKK5_9BASI</name>
<sequence length="84" mass="9181">TDYPLCIGLPSLEDCMDLSRSPPTSPIQIPLLGFDILTNYTLLVLLGHPYSFVVGLSDLSLDSQIRRWTLRFVAGLLADTSLGS</sequence>
<keyword evidence="2" id="KW-1185">Reference proteome</keyword>
<reference evidence="2" key="1">
    <citation type="submission" date="2014-03" db="EMBL/GenBank/DDBJ databases">
        <title>The Genome Sequence of Puccinia striiformis f. sp. tritici PST-78.</title>
        <authorList>
            <consortium name="The Broad Institute Genome Sequencing Platform"/>
            <person name="Cuomo C."/>
            <person name="Hulbert S."/>
            <person name="Chen X."/>
            <person name="Walker B."/>
            <person name="Young S.K."/>
            <person name="Zeng Q."/>
            <person name="Gargeya S."/>
            <person name="Fitzgerald M."/>
            <person name="Haas B."/>
            <person name="Abouelleil A."/>
            <person name="Alvarado L."/>
            <person name="Arachchi H.M."/>
            <person name="Berlin A.M."/>
            <person name="Chapman S.B."/>
            <person name="Goldberg J."/>
            <person name="Griggs A."/>
            <person name="Gujja S."/>
            <person name="Hansen M."/>
            <person name="Howarth C."/>
            <person name="Imamovic A."/>
            <person name="Larimer J."/>
            <person name="McCowan C."/>
            <person name="Montmayeur A."/>
            <person name="Murphy C."/>
            <person name="Neiman D."/>
            <person name="Pearson M."/>
            <person name="Priest M."/>
            <person name="Roberts A."/>
            <person name="Saif S."/>
            <person name="Shea T."/>
            <person name="Sisk P."/>
            <person name="Sykes S."/>
            <person name="Wortman J."/>
            <person name="Nusbaum C."/>
            <person name="Birren B."/>
        </authorList>
    </citation>
    <scope>NUCLEOTIDE SEQUENCE [LARGE SCALE GENOMIC DNA]</scope>
    <source>
        <strain evidence="2">race PST-78</strain>
    </source>
</reference>
<dbReference type="Proteomes" id="UP000054564">
    <property type="component" value="Unassembled WGS sequence"/>
</dbReference>